<reference evidence="2" key="1">
    <citation type="journal article" date="2011" name="MBio">
        <title>Novel metabolic attributes of the genus Cyanothece, comprising a group of unicellular nitrogen-fixing Cyanobacteria.</title>
        <authorList>
            <person name="Bandyopadhyay A."/>
            <person name="Elvitigala T."/>
            <person name="Welsh E."/>
            <person name="Stockel J."/>
            <person name="Liberton M."/>
            <person name="Min H."/>
            <person name="Sherman L.A."/>
            <person name="Pakrasi H.B."/>
        </authorList>
    </citation>
    <scope>NUCLEOTIDE SEQUENCE [LARGE SCALE GENOMIC DNA]</scope>
    <source>
        <strain evidence="2">PCC 7424</strain>
    </source>
</reference>
<dbReference type="HOGENOM" id="CLU_141457_0_0_3"/>
<gene>
    <name evidence="1" type="ordered locus">PCC7424_4024</name>
</gene>
<dbReference type="RefSeq" id="WP_015955983.1">
    <property type="nucleotide sequence ID" value="NC_011729.1"/>
</dbReference>
<dbReference type="PANTHER" id="PTHR33598:SF2">
    <property type="entry name" value="MAR-BINDING FILAMENT-LIKE PROTEIN"/>
    <property type="match status" value="1"/>
</dbReference>
<keyword evidence="2" id="KW-1185">Reference proteome</keyword>
<dbReference type="KEGG" id="cyc:PCC7424_4024"/>
<proteinExistence type="predicted"/>
<dbReference type="AlphaFoldDB" id="B7KL26"/>
<dbReference type="EMBL" id="CP001291">
    <property type="protein sequence ID" value="ACK72398.1"/>
    <property type="molecule type" value="Genomic_DNA"/>
</dbReference>
<dbReference type="PANTHER" id="PTHR33598">
    <property type="entry name" value="OS02G0833400 PROTEIN"/>
    <property type="match status" value="1"/>
</dbReference>
<sequence length="107" mass="12125">MMNQPNSQMESTSGNSNVNLLWQYVQSLDLNTVQQLSQPSPQVSAIMERNIVQTLGTLPPENFNFTISTSRENLGQLLVSAMMSGYFLRKAEERLSWEQQLATLDQE</sequence>
<protein>
    <recommendedName>
        <fullName evidence="3">DUF760 domain-containing protein</fullName>
    </recommendedName>
</protein>
<name>B7KL26_GLOC7</name>
<dbReference type="Proteomes" id="UP000002384">
    <property type="component" value="Chromosome"/>
</dbReference>
<dbReference type="Pfam" id="PF05542">
    <property type="entry name" value="DUF760"/>
    <property type="match status" value="1"/>
</dbReference>
<dbReference type="InterPro" id="IPR008479">
    <property type="entry name" value="DUF760"/>
</dbReference>
<dbReference type="STRING" id="65393.PCC7424_4024"/>
<evidence type="ECO:0000313" key="2">
    <source>
        <dbReference type="Proteomes" id="UP000002384"/>
    </source>
</evidence>
<accession>B7KL26</accession>
<evidence type="ECO:0008006" key="3">
    <source>
        <dbReference type="Google" id="ProtNLM"/>
    </source>
</evidence>
<organism evidence="1 2">
    <name type="scientific">Gloeothece citriformis (strain PCC 7424)</name>
    <name type="common">Cyanothece sp. (strain PCC 7424)</name>
    <dbReference type="NCBI Taxonomy" id="65393"/>
    <lineage>
        <taxon>Bacteria</taxon>
        <taxon>Bacillati</taxon>
        <taxon>Cyanobacteriota</taxon>
        <taxon>Cyanophyceae</taxon>
        <taxon>Oscillatoriophycideae</taxon>
        <taxon>Chroococcales</taxon>
        <taxon>Aphanothecaceae</taxon>
        <taxon>Gloeothece</taxon>
        <taxon>Gloeothece citriformis</taxon>
    </lineage>
</organism>
<evidence type="ECO:0000313" key="1">
    <source>
        <dbReference type="EMBL" id="ACK72398.1"/>
    </source>
</evidence>